<organism evidence="6 7">
    <name type="scientific">Actinomadura rudentiformis</name>
    <dbReference type="NCBI Taxonomy" id="359158"/>
    <lineage>
        <taxon>Bacteria</taxon>
        <taxon>Bacillati</taxon>
        <taxon>Actinomycetota</taxon>
        <taxon>Actinomycetes</taxon>
        <taxon>Streptosporangiales</taxon>
        <taxon>Thermomonosporaceae</taxon>
        <taxon>Actinomadura</taxon>
    </lineage>
</organism>
<name>A0A6H9YTG9_9ACTN</name>
<dbReference type="Gene3D" id="3.30.300.30">
    <property type="match status" value="1"/>
</dbReference>
<dbReference type="PROSITE" id="PS00455">
    <property type="entry name" value="AMP_BINDING"/>
    <property type="match status" value="1"/>
</dbReference>
<dbReference type="InterPro" id="IPR020845">
    <property type="entry name" value="AMP-binding_CS"/>
</dbReference>
<dbReference type="InterPro" id="IPR001242">
    <property type="entry name" value="Condensation_dom"/>
</dbReference>
<evidence type="ECO:0000256" key="2">
    <source>
        <dbReference type="ARBA" id="ARBA00022450"/>
    </source>
</evidence>
<dbReference type="InterPro" id="IPR029058">
    <property type="entry name" value="AB_hydrolase_fold"/>
</dbReference>
<dbReference type="Pfam" id="PF00550">
    <property type="entry name" value="PP-binding"/>
    <property type="match status" value="1"/>
</dbReference>
<dbReference type="GO" id="GO:0008610">
    <property type="term" value="P:lipid biosynthetic process"/>
    <property type="evidence" value="ECO:0007669"/>
    <property type="project" value="UniProtKB-ARBA"/>
</dbReference>
<dbReference type="GO" id="GO:0044550">
    <property type="term" value="P:secondary metabolite biosynthetic process"/>
    <property type="evidence" value="ECO:0007669"/>
    <property type="project" value="TreeGrafter"/>
</dbReference>
<keyword evidence="3" id="KW-0597">Phosphoprotein</keyword>
<dbReference type="InterPro" id="IPR000873">
    <property type="entry name" value="AMP-dep_synth/lig_dom"/>
</dbReference>
<dbReference type="GO" id="GO:0005829">
    <property type="term" value="C:cytosol"/>
    <property type="evidence" value="ECO:0007669"/>
    <property type="project" value="TreeGrafter"/>
</dbReference>
<feature type="domain" description="Carrier" evidence="5">
    <location>
        <begin position="973"/>
        <end position="1048"/>
    </location>
</feature>
<evidence type="ECO:0000256" key="3">
    <source>
        <dbReference type="ARBA" id="ARBA00022553"/>
    </source>
</evidence>
<dbReference type="FunFam" id="3.30.300.30:FF:000010">
    <property type="entry name" value="Enterobactin synthetase component F"/>
    <property type="match status" value="1"/>
</dbReference>
<dbReference type="Gene3D" id="3.30.559.30">
    <property type="entry name" value="Nonribosomal peptide synthetase, condensation domain"/>
    <property type="match status" value="1"/>
</dbReference>
<dbReference type="GO" id="GO:0072330">
    <property type="term" value="P:monocarboxylic acid biosynthetic process"/>
    <property type="evidence" value="ECO:0007669"/>
    <property type="project" value="UniProtKB-ARBA"/>
</dbReference>
<keyword evidence="2" id="KW-0596">Phosphopantetheine</keyword>
<comment type="cofactor">
    <cofactor evidence="1">
        <name>pantetheine 4'-phosphate</name>
        <dbReference type="ChEBI" id="CHEBI:47942"/>
    </cofactor>
</comment>
<dbReference type="InterPro" id="IPR036736">
    <property type="entry name" value="ACP-like_sf"/>
</dbReference>
<dbReference type="InterPro" id="IPR020806">
    <property type="entry name" value="PKS_PP-bd"/>
</dbReference>
<dbReference type="Gene3D" id="3.30.559.10">
    <property type="entry name" value="Chloramphenicol acetyltransferase-like domain"/>
    <property type="match status" value="1"/>
</dbReference>
<reference evidence="6 7" key="1">
    <citation type="submission" date="2019-09" db="EMBL/GenBank/DDBJ databases">
        <title>Actinomadura physcomitrii sp. nov., a novel actinomycete isolated from moss [Physcomitrium sphaericum (Ludw) Fuernr].</title>
        <authorList>
            <person name="Zhuang X."/>
            <person name="Liu C."/>
        </authorList>
    </citation>
    <scope>NUCLEOTIDE SEQUENCE [LARGE SCALE GENOMIC DNA]</scope>
    <source>
        <strain evidence="6 7">HMC1</strain>
    </source>
</reference>
<dbReference type="PROSITE" id="PS50075">
    <property type="entry name" value="CARRIER"/>
    <property type="match status" value="1"/>
</dbReference>
<dbReference type="InterPro" id="IPR023213">
    <property type="entry name" value="CAT-like_dom_sf"/>
</dbReference>
<dbReference type="InterPro" id="IPR010071">
    <property type="entry name" value="AA_adenyl_dom"/>
</dbReference>
<dbReference type="InterPro" id="IPR045851">
    <property type="entry name" value="AMP-bd_C_sf"/>
</dbReference>
<dbReference type="NCBIfam" id="TIGR01733">
    <property type="entry name" value="AA-adenyl-dom"/>
    <property type="match status" value="1"/>
</dbReference>
<evidence type="ECO:0000256" key="4">
    <source>
        <dbReference type="SAM" id="MobiDB-lite"/>
    </source>
</evidence>
<evidence type="ECO:0000313" key="6">
    <source>
        <dbReference type="EMBL" id="KAB2343703.1"/>
    </source>
</evidence>
<dbReference type="SUPFAM" id="SSF56801">
    <property type="entry name" value="Acetyl-CoA synthetase-like"/>
    <property type="match status" value="1"/>
</dbReference>
<dbReference type="CDD" id="cd19540">
    <property type="entry name" value="LCL_NRPS-like"/>
    <property type="match status" value="1"/>
</dbReference>
<dbReference type="Pfam" id="PF00668">
    <property type="entry name" value="Condensation"/>
    <property type="match status" value="1"/>
</dbReference>
<dbReference type="GO" id="GO:0031177">
    <property type="term" value="F:phosphopantetheine binding"/>
    <property type="evidence" value="ECO:0007669"/>
    <property type="project" value="InterPro"/>
</dbReference>
<dbReference type="Pfam" id="PF13193">
    <property type="entry name" value="AMP-binding_C"/>
    <property type="match status" value="1"/>
</dbReference>
<dbReference type="PROSITE" id="PS00012">
    <property type="entry name" value="PHOSPHOPANTETHEINE"/>
    <property type="match status" value="1"/>
</dbReference>
<proteinExistence type="predicted"/>
<dbReference type="SUPFAM" id="SSF47336">
    <property type="entry name" value="ACP-like"/>
    <property type="match status" value="1"/>
</dbReference>
<sequence>MIPLSFAQRRLWFLNKLEGPSTTYNMAGALRLRGPLDRTAMAAAITDVIGRHEPLRTVFPTVEGEPYQQVLGVDQAGVRLEISEPGPGGLTEAMHRAANHVFDLGADRPPFRATLLVAGPDEHVLMLVAHHIAGDGWSTAPLLRDVGRAYQARTGGREPDWEPLPVDYVDYALWQAEFLGRADDPGSVLAEQLAFWTGELEGAPECLALPTDRPRPPAATYRGDTVSLRVDADLHARLDGLARANEATMFMVLHAALAVLLSRWGAGQDIPVGSPLAGRTDEALNDLVGFFINTVVVRTDLSGDPTFADVLGRVRERVLAALENQDAPFEMVVEHLNPERSPARNPLFQVMLTLQNAPRDAEVIPGLKAEMEAVLTPTAKVDLSFTLTEEHGPGGLPAGLTGDLEYALDLFDKESAEALAGGLLQVLAAVVAAPDVPVGRLDLLTVDERRALLDLGQGEPATAGSDLVPELFAARAAAEPEATALVCGDVELSFGELARQVNRLARRLVAAGAGPGDPVAVLLPRSADSVVALLAVLTAGAMYVPVDASSPPERVRAMMADAAPMLVITTAGLAERADPGVRQLTLGSADAEAEPAGWPDGPVGTAERRARPAPSDPAYMIYTSGSTGRPKGVVATHRNLANLYAFLNGEIFEPAARQAGPRFKATLVSALSFDASWDMVLCLLAGHELHVLDDDVRRDARALIDYVRRREIDVVDVTPSFAEQLTEEGLLDERNQPSVLILGGEAVGAGLWERVARTEGLTAWNIYGPTECTVDSVIARIRGDRPILGRPLPGTRVYVLDEWLRPVPLGVPGALYVAGAQVTRGYWHRPDLTAGRFVADPFGAPGERMNRTGDLARWTRGGVLEFLGRADDQVKVRGFRIEPGEIAAVLAESPLVRTAAVAVRDGALVAYLVLTDGTADTGEVRRHAMAELPDYMVPSAFVPLDALPLTPNGKLDRDALPDPATSHVPTGRGPRDHQEEVLCGLFAELLGREPIGIDDDFFALGGHSLLVTKLVNQIRSDLGAELSVRAVFQAPTVAGLSAELAAARPARPALRPMTDPAMT</sequence>
<dbReference type="GO" id="GO:0043041">
    <property type="term" value="P:amino acid activation for nonribosomal peptide biosynthetic process"/>
    <property type="evidence" value="ECO:0007669"/>
    <property type="project" value="TreeGrafter"/>
</dbReference>
<dbReference type="EMBL" id="WBMT01000018">
    <property type="protein sequence ID" value="KAB2343703.1"/>
    <property type="molecule type" value="Genomic_DNA"/>
</dbReference>
<feature type="region of interest" description="Disordered" evidence="4">
    <location>
        <begin position="955"/>
        <end position="976"/>
    </location>
</feature>
<dbReference type="PANTHER" id="PTHR45527:SF1">
    <property type="entry name" value="FATTY ACID SYNTHASE"/>
    <property type="match status" value="1"/>
</dbReference>
<dbReference type="SMART" id="SM00823">
    <property type="entry name" value="PKS_PP"/>
    <property type="match status" value="1"/>
</dbReference>
<protein>
    <submittedName>
        <fullName evidence="6">Amino acid adenylation domain-containing protein</fullName>
    </submittedName>
</protein>
<comment type="caution">
    <text evidence="6">The sequence shown here is derived from an EMBL/GenBank/DDBJ whole genome shotgun (WGS) entry which is preliminary data.</text>
</comment>
<dbReference type="InterPro" id="IPR042099">
    <property type="entry name" value="ANL_N_sf"/>
</dbReference>
<dbReference type="PANTHER" id="PTHR45527">
    <property type="entry name" value="NONRIBOSOMAL PEPTIDE SYNTHETASE"/>
    <property type="match status" value="1"/>
</dbReference>
<dbReference type="InterPro" id="IPR006162">
    <property type="entry name" value="Ppantetheine_attach_site"/>
</dbReference>
<dbReference type="OrthoDB" id="3671989at2"/>
<dbReference type="InterPro" id="IPR025110">
    <property type="entry name" value="AMP-bd_C"/>
</dbReference>
<dbReference type="Gene3D" id="3.40.50.1820">
    <property type="entry name" value="alpha/beta hydrolase"/>
    <property type="match status" value="1"/>
</dbReference>
<dbReference type="AlphaFoldDB" id="A0A6H9YTG9"/>
<accession>A0A6H9YTG9</accession>
<evidence type="ECO:0000313" key="7">
    <source>
        <dbReference type="Proteomes" id="UP000468735"/>
    </source>
</evidence>
<dbReference type="Proteomes" id="UP000468735">
    <property type="component" value="Unassembled WGS sequence"/>
</dbReference>
<keyword evidence="7" id="KW-1185">Reference proteome</keyword>
<dbReference type="FunFam" id="1.10.1200.10:FF:000016">
    <property type="entry name" value="Non-ribosomal peptide synthase"/>
    <property type="match status" value="1"/>
</dbReference>
<dbReference type="FunFam" id="3.40.50.980:FF:000001">
    <property type="entry name" value="Non-ribosomal peptide synthetase"/>
    <property type="match status" value="1"/>
</dbReference>
<dbReference type="RefSeq" id="WP_151565927.1">
    <property type="nucleotide sequence ID" value="NZ_WBMT01000018.1"/>
</dbReference>
<dbReference type="CDD" id="cd05930">
    <property type="entry name" value="A_NRPS"/>
    <property type="match status" value="1"/>
</dbReference>
<dbReference type="Pfam" id="PF00501">
    <property type="entry name" value="AMP-binding"/>
    <property type="match status" value="1"/>
</dbReference>
<dbReference type="Gene3D" id="3.40.50.12780">
    <property type="entry name" value="N-terminal domain of ligase-like"/>
    <property type="match status" value="1"/>
</dbReference>
<dbReference type="InterPro" id="IPR009081">
    <property type="entry name" value="PP-bd_ACP"/>
</dbReference>
<dbReference type="GO" id="GO:0003824">
    <property type="term" value="F:catalytic activity"/>
    <property type="evidence" value="ECO:0007669"/>
    <property type="project" value="InterPro"/>
</dbReference>
<gene>
    <name evidence="6" type="ORF">F8566_33810</name>
</gene>
<dbReference type="SUPFAM" id="SSF52777">
    <property type="entry name" value="CoA-dependent acyltransferases"/>
    <property type="match status" value="2"/>
</dbReference>
<evidence type="ECO:0000259" key="5">
    <source>
        <dbReference type="PROSITE" id="PS50075"/>
    </source>
</evidence>
<dbReference type="FunFam" id="2.30.38.10:FF:000001">
    <property type="entry name" value="Non-ribosomal peptide synthetase PvdI"/>
    <property type="match status" value="1"/>
</dbReference>
<evidence type="ECO:0000256" key="1">
    <source>
        <dbReference type="ARBA" id="ARBA00001957"/>
    </source>
</evidence>
<feature type="region of interest" description="Disordered" evidence="4">
    <location>
        <begin position="588"/>
        <end position="616"/>
    </location>
</feature>